<comment type="caution">
    <text evidence="1">The sequence shown here is derived from an EMBL/GenBank/DDBJ whole genome shotgun (WGS) entry which is preliminary data.</text>
</comment>
<reference evidence="1" key="1">
    <citation type="submission" date="2021-03" db="EMBL/GenBank/DDBJ databases">
        <title>Draft genome sequence of rust myrtle Austropuccinia psidii MF-1, a brazilian biotype.</title>
        <authorList>
            <person name="Quecine M.C."/>
            <person name="Pachon D.M.R."/>
            <person name="Bonatelli M.L."/>
            <person name="Correr F.H."/>
            <person name="Franceschini L.M."/>
            <person name="Leite T.F."/>
            <person name="Margarido G.R.A."/>
            <person name="Almeida C.A."/>
            <person name="Ferrarezi J.A."/>
            <person name="Labate C.A."/>
        </authorList>
    </citation>
    <scope>NUCLEOTIDE SEQUENCE</scope>
    <source>
        <strain evidence="1">MF-1</strain>
    </source>
</reference>
<protein>
    <submittedName>
        <fullName evidence="1">Uncharacterized protein</fullName>
    </submittedName>
</protein>
<name>A0A9Q3J1K1_9BASI</name>
<dbReference type="AlphaFoldDB" id="A0A9Q3J1K1"/>
<evidence type="ECO:0000313" key="1">
    <source>
        <dbReference type="EMBL" id="MBW0553772.1"/>
    </source>
</evidence>
<dbReference type="Proteomes" id="UP000765509">
    <property type="component" value="Unassembled WGS sequence"/>
</dbReference>
<evidence type="ECO:0000313" key="2">
    <source>
        <dbReference type="Proteomes" id="UP000765509"/>
    </source>
</evidence>
<sequence length="227" mass="26250">MISKGARWDPSHKWAHLSQIWPPISSVPQMAKRTPGPKLATFNHWPFGNYQRTQNQSQQGFPFIQGKNLSSPMYSVPWIQEWCIYGMIYHYAPILIRNPMVMISGPNEAISNQVAKSITHFEGSLFSHSILQSMALPEDHLQTPTTWPCRSWVVLSFRILPRAISRGYQEFNKLSRYQELQYPLDNSIGSYRLYSSKLHGLGPFGPIHIPLSELHHTVQFSRWPDLY</sequence>
<dbReference type="EMBL" id="AVOT02060246">
    <property type="protein sequence ID" value="MBW0553772.1"/>
    <property type="molecule type" value="Genomic_DNA"/>
</dbReference>
<accession>A0A9Q3J1K1</accession>
<keyword evidence="2" id="KW-1185">Reference proteome</keyword>
<proteinExistence type="predicted"/>
<organism evidence="1 2">
    <name type="scientific">Austropuccinia psidii MF-1</name>
    <dbReference type="NCBI Taxonomy" id="1389203"/>
    <lineage>
        <taxon>Eukaryota</taxon>
        <taxon>Fungi</taxon>
        <taxon>Dikarya</taxon>
        <taxon>Basidiomycota</taxon>
        <taxon>Pucciniomycotina</taxon>
        <taxon>Pucciniomycetes</taxon>
        <taxon>Pucciniales</taxon>
        <taxon>Sphaerophragmiaceae</taxon>
        <taxon>Austropuccinia</taxon>
    </lineage>
</organism>
<gene>
    <name evidence="1" type="ORF">O181_093487</name>
</gene>